<keyword evidence="5" id="KW-1185">Reference proteome</keyword>
<dbReference type="Proteomes" id="UP000663722">
    <property type="component" value="Chromosome"/>
</dbReference>
<evidence type="ECO:0000256" key="1">
    <source>
        <dbReference type="SAM" id="MobiDB-lite"/>
    </source>
</evidence>
<dbReference type="InterPro" id="IPR049945">
    <property type="entry name" value="AAA_22"/>
</dbReference>
<dbReference type="GO" id="GO:0016887">
    <property type="term" value="F:ATP hydrolysis activity"/>
    <property type="evidence" value="ECO:0007669"/>
    <property type="project" value="InterPro"/>
</dbReference>
<dbReference type="CDD" id="cd00009">
    <property type="entry name" value="AAA"/>
    <property type="match status" value="1"/>
</dbReference>
<feature type="transmembrane region" description="Helical" evidence="2">
    <location>
        <begin position="283"/>
        <end position="306"/>
    </location>
</feature>
<dbReference type="InterPro" id="IPR052026">
    <property type="entry name" value="ExeA_AAA_ATPase_DNA-bind"/>
</dbReference>
<evidence type="ECO:0000313" key="5">
    <source>
        <dbReference type="Proteomes" id="UP000663722"/>
    </source>
</evidence>
<dbReference type="SMART" id="SM00382">
    <property type="entry name" value="AAA"/>
    <property type="match status" value="1"/>
</dbReference>
<dbReference type="InterPro" id="IPR036366">
    <property type="entry name" value="PGBDSf"/>
</dbReference>
<dbReference type="Pfam" id="PF13401">
    <property type="entry name" value="AAA_22"/>
    <property type="match status" value="1"/>
</dbReference>
<dbReference type="SUPFAM" id="SSF47090">
    <property type="entry name" value="PGBD-like"/>
    <property type="match status" value="1"/>
</dbReference>
<evidence type="ECO:0000259" key="3">
    <source>
        <dbReference type="SMART" id="SM00382"/>
    </source>
</evidence>
<dbReference type="RefSeq" id="WP_207680690.1">
    <property type="nucleotide sequence ID" value="NZ_CP061800.1"/>
</dbReference>
<organism evidence="4 5">
    <name type="scientific">Desulfonema magnum</name>
    <dbReference type="NCBI Taxonomy" id="45655"/>
    <lineage>
        <taxon>Bacteria</taxon>
        <taxon>Pseudomonadati</taxon>
        <taxon>Thermodesulfobacteriota</taxon>
        <taxon>Desulfobacteria</taxon>
        <taxon>Desulfobacterales</taxon>
        <taxon>Desulfococcaceae</taxon>
        <taxon>Desulfonema</taxon>
    </lineage>
</organism>
<dbReference type="Pfam" id="PF01471">
    <property type="entry name" value="PG_binding_1"/>
    <property type="match status" value="1"/>
</dbReference>
<keyword evidence="2" id="KW-1133">Transmembrane helix</keyword>
<dbReference type="SUPFAM" id="SSF52540">
    <property type="entry name" value="P-loop containing nucleoside triphosphate hydrolases"/>
    <property type="match status" value="1"/>
</dbReference>
<dbReference type="Gene3D" id="3.90.70.10">
    <property type="entry name" value="Cysteine proteinases"/>
    <property type="match status" value="1"/>
</dbReference>
<feature type="region of interest" description="Disordered" evidence="1">
    <location>
        <begin position="311"/>
        <end position="369"/>
    </location>
</feature>
<feature type="compositionally biased region" description="Basic and acidic residues" evidence="1">
    <location>
        <begin position="330"/>
        <end position="343"/>
    </location>
</feature>
<dbReference type="InterPro" id="IPR002477">
    <property type="entry name" value="Peptidoglycan-bd-like"/>
</dbReference>
<sequence>MYENFFGFKERPFQLVPNPAYLFLSKCHEEALAHLNYAVSQGDGFVEITGEVGTGKTTLCRAFLENLARDIEVAYIFNPKLNSVQLLKAINDELGVRSNANNTKTLIDNLNFFLMEKKAEGKKVILVIDEAQNLSKKVLEQLRLLSNLETTTKKLLQIILIGQPELSEILDSRELRQLAQRITLSYHLVPLTFKETREYIRHRIRIASRKSGIKFNRSAIRAVYKYSAGTPRLINIACDRAILTAYGLNQCKITGSIARVSIRELATRGDIKRRSFRERTKPILIFSALCLILLAAILSFDIRGLFKSEQSKKPVSSQSEPSDIKASVKPKADKKLPGEKETGEFESAETPVNPDEKLTDDSNIAVSEPPGETAQVLEEFLGRMDARSSRHMALKAAVEMWNHDPIINPYLDDMSDNSAFFRLGAKQNGLLIYHIEGDFELVKKLNLPAVLEMNSPAGASPGYLTLTKADDRTLTLRGGNEEEIVVEAESNDVELYWSGTAYVPWKNFFDYSGSIPRNAPEDSVITLKMILQEIGFKDIEVTPFYDEKSQEAVEEIQEKHGVNVDGVVGPLTKIILYNEMESLIIPHLIEN</sequence>
<dbReference type="EMBL" id="CP061800">
    <property type="protein sequence ID" value="QTA84045.1"/>
    <property type="molecule type" value="Genomic_DNA"/>
</dbReference>
<dbReference type="PANTHER" id="PTHR35894">
    <property type="entry name" value="GENERAL SECRETION PATHWAY PROTEIN A-RELATED"/>
    <property type="match status" value="1"/>
</dbReference>
<feature type="domain" description="AAA+ ATPase" evidence="3">
    <location>
        <begin position="42"/>
        <end position="194"/>
    </location>
</feature>
<dbReference type="InterPro" id="IPR027417">
    <property type="entry name" value="P-loop_NTPase"/>
</dbReference>
<keyword evidence="2" id="KW-0812">Transmembrane</keyword>
<dbReference type="InterPro" id="IPR036365">
    <property type="entry name" value="PGBD-like_sf"/>
</dbReference>
<dbReference type="Gene3D" id="3.40.50.300">
    <property type="entry name" value="P-loop containing nucleotide triphosphate hydrolases"/>
    <property type="match status" value="1"/>
</dbReference>
<reference evidence="4" key="1">
    <citation type="journal article" date="2021" name="Microb. Physiol.">
        <title>Proteogenomic Insights into the Physiology of Marine, Sulfate-Reducing, Filamentous Desulfonema limicola and Desulfonema magnum.</title>
        <authorList>
            <person name="Schnaars V."/>
            <person name="Wohlbrand L."/>
            <person name="Scheve S."/>
            <person name="Hinrichs C."/>
            <person name="Reinhardt R."/>
            <person name="Rabus R."/>
        </authorList>
    </citation>
    <scope>NUCLEOTIDE SEQUENCE</scope>
    <source>
        <strain evidence="4">4be13</strain>
    </source>
</reference>
<dbReference type="AlphaFoldDB" id="A0A975GK17"/>
<dbReference type="KEGG" id="dmm:dnm_000370"/>
<dbReference type="InterPro" id="IPR003593">
    <property type="entry name" value="AAA+_ATPase"/>
</dbReference>
<keyword evidence="2" id="KW-0472">Membrane</keyword>
<evidence type="ECO:0000256" key="2">
    <source>
        <dbReference type="SAM" id="Phobius"/>
    </source>
</evidence>
<dbReference type="PANTHER" id="PTHR35894:SF1">
    <property type="entry name" value="PHOSPHORIBULOKINASE _ URIDINE KINASE FAMILY"/>
    <property type="match status" value="1"/>
</dbReference>
<gene>
    <name evidence="4" type="ORF">dnm_000370</name>
</gene>
<proteinExistence type="predicted"/>
<protein>
    <submittedName>
        <fullName evidence="4">AAA ATPase domain-containing protein, peptidoglycan binding domain-containing</fullName>
    </submittedName>
</protein>
<accession>A0A975GK17</accession>
<dbReference type="Gene3D" id="1.10.101.10">
    <property type="entry name" value="PGBD-like superfamily/PGBD"/>
    <property type="match status" value="1"/>
</dbReference>
<name>A0A975GK17_9BACT</name>
<evidence type="ECO:0000313" key="4">
    <source>
        <dbReference type="EMBL" id="QTA84045.1"/>
    </source>
</evidence>